<feature type="domain" description="Glucose-methanol-choline oxidoreductase N-terminal" evidence="4">
    <location>
        <begin position="132"/>
        <end position="155"/>
    </location>
</feature>
<dbReference type="PANTHER" id="PTHR11552:SF227">
    <property type="entry name" value="GLUCOSE DEHYDROGENASE [FAD, QUINONE]-LIKE PROTEIN"/>
    <property type="match status" value="1"/>
</dbReference>
<keyword evidence="3" id="KW-0285">Flavoprotein</keyword>
<name>A0A5N5TB13_9CRUS</name>
<dbReference type="Pfam" id="PF00732">
    <property type="entry name" value="GMC_oxred_N"/>
    <property type="match status" value="2"/>
</dbReference>
<evidence type="ECO:0000313" key="5">
    <source>
        <dbReference type="EMBL" id="KAB7503437.1"/>
    </source>
</evidence>
<dbReference type="PIRSF" id="PIRSF000137">
    <property type="entry name" value="Alcohol_oxidase"/>
    <property type="match status" value="1"/>
</dbReference>
<evidence type="ECO:0000313" key="6">
    <source>
        <dbReference type="Proteomes" id="UP000326759"/>
    </source>
</evidence>
<dbReference type="PANTHER" id="PTHR11552">
    <property type="entry name" value="GLUCOSE-METHANOL-CHOLINE GMC OXIDOREDUCTASE"/>
    <property type="match status" value="1"/>
</dbReference>
<dbReference type="Proteomes" id="UP000326759">
    <property type="component" value="Unassembled WGS sequence"/>
</dbReference>
<keyword evidence="2 3" id="KW-0274">FAD</keyword>
<reference evidence="5 6" key="1">
    <citation type="journal article" date="2019" name="PLoS Biol.">
        <title>Sex chromosomes control vertical transmission of feminizing Wolbachia symbionts in an isopod.</title>
        <authorList>
            <person name="Becking T."/>
            <person name="Chebbi M.A."/>
            <person name="Giraud I."/>
            <person name="Moumen B."/>
            <person name="Laverre T."/>
            <person name="Caubet Y."/>
            <person name="Peccoud J."/>
            <person name="Gilbert C."/>
            <person name="Cordaux R."/>
        </authorList>
    </citation>
    <scope>NUCLEOTIDE SEQUENCE [LARGE SCALE GENOMIC DNA]</scope>
    <source>
        <strain evidence="5">ANa2</strain>
        <tissue evidence="5">Whole body excluding digestive tract and cuticle</tissue>
    </source>
</reference>
<dbReference type="SUPFAM" id="SSF51905">
    <property type="entry name" value="FAD/NAD(P)-binding domain"/>
    <property type="match status" value="1"/>
</dbReference>
<feature type="binding site" evidence="2">
    <location>
        <position position="227"/>
    </location>
    <ligand>
        <name>FAD</name>
        <dbReference type="ChEBI" id="CHEBI:57692"/>
    </ligand>
</feature>
<comment type="cofactor">
    <cofactor evidence="2">
        <name>FAD</name>
        <dbReference type="ChEBI" id="CHEBI:57692"/>
    </cofactor>
</comment>
<dbReference type="Gene3D" id="3.50.50.60">
    <property type="entry name" value="FAD/NAD(P)-binding domain"/>
    <property type="match status" value="2"/>
</dbReference>
<dbReference type="OrthoDB" id="269227at2759"/>
<comment type="caution">
    <text evidence="5">The sequence shown here is derived from an EMBL/GenBank/DDBJ whole genome shotgun (WGS) entry which is preliminary data.</text>
</comment>
<evidence type="ECO:0000256" key="2">
    <source>
        <dbReference type="PIRSR" id="PIRSR000137-2"/>
    </source>
</evidence>
<organism evidence="5 6">
    <name type="scientific">Armadillidium nasatum</name>
    <dbReference type="NCBI Taxonomy" id="96803"/>
    <lineage>
        <taxon>Eukaryota</taxon>
        <taxon>Metazoa</taxon>
        <taxon>Ecdysozoa</taxon>
        <taxon>Arthropoda</taxon>
        <taxon>Crustacea</taxon>
        <taxon>Multicrustacea</taxon>
        <taxon>Malacostraca</taxon>
        <taxon>Eumalacostraca</taxon>
        <taxon>Peracarida</taxon>
        <taxon>Isopoda</taxon>
        <taxon>Oniscidea</taxon>
        <taxon>Crinocheta</taxon>
        <taxon>Armadillidiidae</taxon>
        <taxon>Armadillidium</taxon>
    </lineage>
</organism>
<feature type="binding site" evidence="2">
    <location>
        <position position="134"/>
    </location>
    <ligand>
        <name>FAD</name>
        <dbReference type="ChEBI" id="CHEBI:57692"/>
    </ligand>
</feature>
<evidence type="ECO:0000256" key="1">
    <source>
        <dbReference type="ARBA" id="ARBA00010790"/>
    </source>
</evidence>
<dbReference type="InterPro" id="IPR000172">
    <property type="entry name" value="GMC_OxRdtase_N"/>
</dbReference>
<dbReference type="GO" id="GO:0016614">
    <property type="term" value="F:oxidoreductase activity, acting on CH-OH group of donors"/>
    <property type="evidence" value="ECO:0007669"/>
    <property type="project" value="InterPro"/>
</dbReference>
<comment type="similarity">
    <text evidence="1 3">Belongs to the GMC oxidoreductase family.</text>
</comment>
<dbReference type="Pfam" id="PF05199">
    <property type="entry name" value="GMC_oxred_C"/>
    <property type="match status" value="1"/>
</dbReference>
<accession>A0A5N5TB13</accession>
<dbReference type="AlphaFoldDB" id="A0A5N5TB13"/>
<protein>
    <submittedName>
        <fullName evidence="5">Glucose dehydrogenase [FAD, quinone]</fullName>
    </submittedName>
</protein>
<dbReference type="InterPro" id="IPR036188">
    <property type="entry name" value="FAD/NAD-bd_sf"/>
</dbReference>
<dbReference type="InterPro" id="IPR012132">
    <property type="entry name" value="GMC_OxRdtase"/>
</dbReference>
<dbReference type="EMBL" id="SEYY01005174">
    <property type="protein sequence ID" value="KAB7503437.1"/>
    <property type="molecule type" value="Genomic_DNA"/>
</dbReference>
<evidence type="ECO:0000256" key="3">
    <source>
        <dbReference type="RuleBase" id="RU003968"/>
    </source>
</evidence>
<gene>
    <name evidence="5" type="primary">Gld_1</name>
    <name evidence="5" type="ORF">Anas_12072</name>
</gene>
<keyword evidence="6" id="KW-1185">Reference proteome</keyword>
<evidence type="ECO:0000259" key="4">
    <source>
        <dbReference type="PROSITE" id="PS00623"/>
    </source>
</evidence>
<dbReference type="InterPro" id="IPR007867">
    <property type="entry name" value="GMC_OxRtase_C"/>
</dbReference>
<dbReference type="GO" id="GO:0050660">
    <property type="term" value="F:flavin adenine dinucleotide binding"/>
    <property type="evidence" value="ECO:0007669"/>
    <property type="project" value="InterPro"/>
</dbReference>
<dbReference type="PROSITE" id="PS00623">
    <property type="entry name" value="GMC_OXRED_1"/>
    <property type="match status" value="1"/>
</dbReference>
<sequence length="466" mass="51741">MAEQLVQQAFGNILPSSDFTLTQALLVSSFFLAVNFPNIAINPPVAESVNTEYDFIVVGAGSGGAVVASRLSENPDFSVLLLEAGGKASKISDIPFYGGVLQLSESDWNYTSEPNSEFCLGMKNRACPYARGRVLGGSSVLNHMFYARGTKEDFDEWAALGNYGWSFDDVLPYYKKSEDNRNYLLAKNAFTFPQMTMRDGFRCSTSKAFLVPAGERENLDVFTHAHVTKVLIDAASKRAYGVRYFRNGAYHDVFARKEVVLSAGVFNSPQLLMLSGIGPKEHLKEIGIPLIQDLRVGFNLQDHFGYFMPFLVDKPVAFVPERYNNHLTNMTYDIYQKGGRICLELMETKAFREVNGRHPYVPLPTCPNVLPLSEEYFDCFMRYNTQPFLHGSGTSKMGPANDPTAVVDPELRVHGISGLRVADTSIMPKIISGNTNAPAIMIGEKASDLIKKTWEKKEVKGSQEGY</sequence>
<proteinExistence type="inferred from homology"/>